<dbReference type="RefSeq" id="WP_378243671.1">
    <property type="nucleotide sequence ID" value="NZ_JBHSKF010000001.1"/>
</dbReference>
<dbReference type="Gene3D" id="3.30.420.40">
    <property type="match status" value="1"/>
</dbReference>
<sequence length="215" mass="22154">MLVLAVDTATPAVTAGLVEVGERARVLAERVTVDAKAHGELLTPHVRDALAEAGRELADVDAIVCGVGPGPFTGLRAGMVSAGALGHALGKPVYPVCSLDAIAAAVPGEPLLVVTDARRREVYWATYDAQGVRVDGPHVSPAAEVRAPHATRVAGADLHDFGLPLVEPVHPTPAGLVAAARAELLACAEPGPLTPLYLRRPDAVVPGARKRVSPR</sequence>
<dbReference type="InterPro" id="IPR022496">
    <property type="entry name" value="T6A_TsaB"/>
</dbReference>
<accession>A0ABW0EHF0</accession>
<dbReference type="NCBIfam" id="TIGR03725">
    <property type="entry name" value="T6A_YeaZ"/>
    <property type="match status" value="1"/>
</dbReference>
<dbReference type="CDD" id="cd24032">
    <property type="entry name" value="ASKHA_NBD_TsaB"/>
    <property type="match status" value="1"/>
</dbReference>
<dbReference type="InterPro" id="IPR043129">
    <property type="entry name" value="ATPase_NBD"/>
</dbReference>
<comment type="caution">
    <text evidence="2">The sequence shown here is derived from an EMBL/GenBank/DDBJ whole genome shotgun (WGS) entry which is preliminary data.</text>
</comment>
<dbReference type="EMBL" id="JBHSKF010000001">
    <property type="protein sequence ID" value="MFC5286121.1"/>
    <property type="molecule type" value="Genomic_DNA"/>
</dbReference>
<evidence type="ECO:0000313" key="2">
    <source>
        <dbReference type="EMBL" id="MFC5286121.1"/>
    </source>
</evidence>
<keyword evidence="2" id="KW-0012">Acyltransferase</keyword>
<dbReference type="PANTHER" id="PTHR11735:SF11">
    <property type="entry name" value="TRNA THREONYLCARBAMOYLADENOSINE BIOSYNTHESIS PROTEIN TSAB"/>
    <property type="match status" value="1"/>
</dbReference>
<keyword evidence="3" id="KW-1185">Reference proteome</keyword>
<gene>
    <name evidence="2" type="primary">tsaB</name>
    <name evidence="2" type="ORF">ACFPM7_03585</name>
</gene>
<protein>
    <submittedName>
        <fullName evidence="2">tRNA (Adenosine(37)-N6)-threonylcarbamoyltransferase complex dimerization subunit type 1 TsaB</fullName>
        <ecNumber evidence="2">2.3.1.234</ecNumber>
    </submittedName>
</protein>
<keyword evidence="2" id="KW-0808">Transferase</keyword>
<evidence type="ECO:0000259" key="1">
    <source>
        <dbReference type="Pfam" id="PF00814"/>
    </source>
</evidence>
<dbReference type="SUPFAM" id="SSF53067">
    <property type="entry name" value="Actin-like ATPase domain"/>
    <property type="match status" value="2"/>
</dbReference>
<feature type="domain" description="Gcp-like" evidence="1">
    <location>
        <begin position="35"/>
        <end position="135"/>
    </location>
</feature>
<dbReference type="InterPro" id="IPR000905">
    <property type="entry name" value="Gcp-like_dom"/>
</dbReference>
<name>A0ABW0EHF0_9PSEU</name>
<dbReference type="PANTHER" id="PTHR11735">
    <property type="entry name" value="TRNA N6-ADENOSINE THREONYLCARBAMOYLTRANSFERASE"/>
    <property type="match status" value="1"/>
</dbReference>
<dbReference type="GO" id="GO:0061711">
    <property type="term" value="F:tRNA N(6)-L-threonylcarbamoyladenine synthase activity"/>
    <property type="evidence" value="ECO:0007669"/>
    <property type="project" value="UniProtKB-EC"/>
</dbReference>
<dbReference type="EC" id="2.3.1.234" evidence="2"/>
<evidence type="ECO:0000313" key="3">
    <source>
        <dbReference type="Proteomes" id="UP001596157"/>
    </source>
</evidence>
<proteinExistence type="predicted"/>
<reference evidence="3" key="1">
    <citation type="journal article" date="2019" name="Int. J. Syst. Evol. Microbiol.">
        <title>The Global Catalogue of Microorganisms (GCM) 10K type strain sequencing project: providing services to taxonomists for standard genome sequencing and annotation.</title>
        <authorList>
            <consortium name="The Broad Institute Genomics Platform"/>
            <consortium name="The Broad Institute Genome Sequencing Center for Infectious Disease"/>
            <person name="Wu L."/>
            <person name="Ma J."/>
        </authorList>
    </citation>
    <scope>NUCLEOTIDE SEQUENCE [LARGE SCALE GENOMIC DNA]</scope>
    <source>
        <strain evidence="3">CCUG 59778</strain>
    </source>
</reference>
<organism evidence="2 3">
    <name type="scientific">Actinokineospora guangxiensis</name>
    <dbReference type="NCBI Taxonomy" id="1490288"/>
    <lineage>
        <taxon>Bacteria</taxon>
        <taxon>Bacillati</taxon>
        <taxon>Actinomycetota</taxon>
        <taxon>Actinomycetes</taxon>
        <taxon>Pseudonocardiales</taxon>
        <taxon>Pseudonocardiaceae</taxon>
        <taxon>Actinokineospora</taxon>
    </lineage>
</organism>
<dbReference type="Proteomes" id="UP001596157">
    <property type="component" value="Unassembled WGS sequence"/>
</dbReference>
<dbReference type="Pfam" id="PF00814">
    <property type="entry name" value="TsaD"/>
    <property type="match status" value="1"/>
</dbReference>